<feature type="compositionally biased region" description="Low complexity" evidence="11">
    <location>
        <begin position="371"/>
        <end position="380"/>
    </location>
</feature>
<evidence type="ECO:0000256" key="9">
    <source>
        <dbReference type="PROSITE-ProRule" id="PRU00108"/>
    </source>
</evidence>
<dbReference type="Pfam" id="PF00651">
    <property type="entry name" value="BTB"/>
    <property type="match status" value="1"/>
</dbReference>
<evidence type="ECO:0008006" key="16">
    <source>
        <dbReference type="Google" id="ProtNLM"/>
    </source>
</evidence>
<evidence type="ECO:0000256" key="2">
    <source>
        <dbReference type="ARBA" id="ARBA00023015"/>
    </source>
</evidence>
<name>A0A6A6V985_9PLEO</name>
<evidence type="ECO:0000256" key="8">
    <source>
        <dbReference type="ARBA" id="ARBA00065092"/>
    </source>
</evidence>
<dbReference type="FunFam" id="1.10.10.60:FF:000286">
    <property type="entry name" value="Homeobox transcription factor"/>
    <property type="match status" value="1"/>
</dbReference>
<feature type="compositionally biased region" description="Polar residues" evidence="11">
    <location>
        <begin position="231"/>
        <end position="247"/>
    </location>
</feature>
<feature type="region of interest" description="Disordered" evidence="11">
    <location>
        <begin position="413"/>
        <end position="433"/>
    </location>
</feature>
<dbReference type="InterPro" id="IPR001356">
    <property type="entry name" value="HD"/>
</dbReference>
<dbReference type="SUPFAM" id="SSF54695">
    <property type="entry name" value="POZ domain"/>
    <property type="match status" value="1"/>
</dbReference>
<feature type="region of interest" description="Disordered" evidence="11">
    <location>
        <begin position="219"/>
        <end position="339"/>
    </location>
</feature>
<evidence type="ECO:0000256" key="4">
    <source>
        <dbReference type="ARBA" id="ARBA00023155"/>
    </source>
</evidence>
<dbReference type="PROSITE" id="PS50097">
    <property type="entry name" value="BTB"/>
    <property type="match status" value="1"/>
</dbReference>
<dbReference type="InterPro" id="IPR011333">
    <property type="entry name" value="SKP1/BTB/POZ_sf"/>
</dbReference>
<evidence type="ECO:0000256" key="3">
    <source>
        <dbReference type="ARBA" id="ARBA00023125"/>
    </source>
</evidence>
<evidence type="ECO:0000256" key="6">
    <source>
        <dbReference type="ARBA" id="ARBA00023242"/>
    </source>
</evidence>
<dbReference type="GO" id="GO:0000122">
    <property type="term" value="P:negative regulation of transcription by RNA polymerase II"/>
    <property type="evidence" value="ECO:0007669"/>
    <property type="project" value="UniProtKB-ARBA"/>
</dbReference>
<keyword evidence="4 9" id="KW-0371">Homeobox</keyword>
<evidence type="ECO:0000259" key="13">
    <source>
        <dbReference type="PROSITE" id="PS50097"/>
    </source>
</evidence>
<feature type="domain" description="Homeobox" evidence="12">
    <location>
        <begin position="167"/>
        <end position="227"/>
    </location>
</feature>
<gene>
    <name evidence="14" type="ORF">M011DRAFT_487403</name>
</gene>
<sequence>MRWLHGMDSNEHTTYPRCRSNEEWLAPELFNLCFTIASLQIVFRVSTWKGASPPCGLVACKTSITMLCASARWRQTRRGSQRRARTPHNIPTSRLPPHHHHFSHTPAILLAALQSSRSLQTPRAMSTSSPPASSSASSASPHAALAFLVHSPNTVANHLPPDVDNRPLARQKRRRTSKEDEEILKAEYLKNPKPDKAARLELVSKVALGEKEVQIWFQNKRQNDRRRNRPLGSSPSALMSDSSTMSDPVSEEGCNPPERDGESGEREEVTRQPEEAAPDAAPAVDTSIPVTTETQSTTDTTSAAFNESVDAHTTETAPTEPSSQQTAPGSQGTSNSSSLWISNRRSASFRCTEEYAAETIAFPAPAPAPAPTTAAAPASASVEDVETSTRSLRRVHSYVRLSMTGDGTARVVTEADKTPSPPHKKPSPRPVAGLRRSYSAAGLNERLAAAARIEPSPKIPRTGSATAIGRSRDSRNWEFWCDPETRNSNSLTAKAEQEGSGSAADAIELLRASRRVLSQNQIRQNTTLSRSESAKVGGNGVKRPRGPIQRASTSYGRLQTKKHGGKADKADDDLPQTESDKENWEPNMPKQHRQRHAPSSQRQKQVLGENKEILSASFSSSLRGKRKSGAMPARENSDPEMDDELRTFMSGGDMSGTNLSTAEEAGCVEGLLKLSQGNWSMFNDANTSDFTVYALAGGEEKEIHVHKRYLCELSPVFRAFLEPDSKEIFSFMVAHQPYHVMSAFLRYFYTTTWNHIAERAMPWWEVLDLLKLADVHLCHHLDTLSPWIFTLLESSQQLDLDVLLTFERYSFCILVEKYYSRCDKPGTRIGRSIAQLLCRDPEKRQKVGSVKSIALVRKYPVFAQDLCTAFLVKDDTGVEAPTDIQPKNKRERRSKRSLDREFDDYLRKMDLERCLGEG</sequence>
<feature type="region of interest" description="Disordered" evidence="11">
    <location>
        <begin position="364"/>
        <end position="388"/>
    </location>
</feature>
<feature type="DNA-binding region" description="Homeobox" evidence="9">
    <location>
        <begin position="169"/>
        <end position="228"/>
    </location>
</feature>
<dbReference type="OrthoDB" id="6159439at2759"/>
<comment type="subunit">
    <text evidence="8">Interacts with MCM1.</text>
</comment>
<dbReference type="GO" id="GO:0030154">
    <property type="term" value="P:cell differentiation"/>
    <property type="evidence" value="ECO:0007669"/>
    <property type="project" value="TreeGrafter"/>
</dbReference>
<dbReference type="InterPro" id="IPR000210">
    <property type="entry name" value="BTB/POZ_dom"/>
</dbReference>
<dbReference type="PANTHER" id="PTHR24324:SF9">
    <property type="entry name" value="HOMEOBOX DOMAIN-CONTAINING PROTEIN"/>
    <property type="match status" value="1"/>
</dbReference>
<evidence type="ECO:0000256" key="5">
    <source>
        <dbReference type="ARBA" id="ARBA00023163"/>
    </source>
</evidence>
<dbReference type="PROSITE" id="PS00027">
    <property type="entry name" value="HOMEOBOX_1"/>
    <property type="match status" value="1"/>
</dbReference>
<dbReference type="Proteomes" id="UP000799440">
    <property type="component" value="Unassembled WGS sequence"/>
</dbReference>
<feature type="domain" description="BTB" evidence="13">
    <location>
        <begin position="688"/>
        <end position="750"/>
    </location>
</feature>
<accession>A0A6A6V985</accession>
<keyword evidence="2" id="KW-0805">Transcription regulation</keyword>
<dbReference type="GO" id="GO:0000981">
    <property type="term" value="F:DNA-binding transcription factor activity, RNA polymerase II-specific"/>
    <property type="evidence" value="ECO:0007669"/>
    <property type="project" value="InterPro"/>
</dbReference>
<evidence type="ECO:0000256" key="11">
    <source>
        <dbReference type="SAM" id="MobiDB-lite"/>
    </source>
</evidence>
<feature type="region of interest" description="Disordered" evidence="11">
    <location>
        <begin position="119"/>
        <end position="138"/>
    </location>
</feature>
<evidence type="ECO:0000256" key="10">
    <source>
        <dbReference type="RuleBase" id="RU000682"/>
    </source>
</evidence>
<dbReference type="GO" id="GO:0000082">
    <property type="term" value="P:G1/S transition of mitotic cell cycle"/>
    <property type="evidence" value="ECO:0007669"/>
    <property type="project" value="UniProtKB-ARBA"/>
</dbReference>
<dbReference type="SMART" id="SM00389">
    <property type="entry name" value="HOX"/>
    <property type="match status" value="1"/>
</dbReference>
<dbReference type="Gene3D" id="1.10.10.60">
    <property type="entry name" value="Homeodomain-like"/>
    <property type="match status" value="1"/>
</dbReference>
<feature type="compositionally biased region" description="Polar residues" evidence="11">
    <location>
        <begin position="521"/>
        <end position="531"/>
    </location>
</feature>
<proteinExistence type="predicted"/>
<feature type="region of interest" description="Disordered" evidence="11">
    <location>
        <begin position="75"/>
        <end position="101"/>
    </location>
</feature>
<keyword evidence="7" id="KW-0131">Cell cycle</keyword>
<dbReference type="SUPFAM" id="SSF46689">
    <property type="entry name" value="Homeodomain-like"/>
    <property type="match status" value="1"/>
</dbReference>
<dbReference type="InterPro" id="IPR051000">
    <property type="entry name" value="Homeobox_DNA-bind_prot"/>
</dbReference>
<feature type="compositionally biased region" description="Basic and acidic residues" evidence="11">
    <location>
        <begin position="257"/>
        <end position="274"/>
    </location>
</feature>
<dbReference type="Gene3D" id="3.30.710.10">
    <property type="entry name" value="Potassium Channel Kv1.1, Chain A"/>
    <property type="match status" value="1"/>
</dbReference>
<dbReference type="EMBL" id="MU006578">
    <property type="protein sequence ID" value="KAF2746259.1"/>
    <property type="molecule type" value="Genomic_DNA"/>
</dbReference>
<dbReference type="InterPro" id="IPR009057">
    <property type="entry name" value="Homeodomain-like_sf"/>
</dbReference>
<feature type="compositionally biased region" description="Low complexity" evidence="11">
    <location>
        <begin position="291"/>
        <end position="301"/>
    </location>
</feature>
<dbReference type="GO" id="GO:0000978">
    <property type="term" value="F:RNA polymerase II cis-regulatory region sequence-specific DNA binding"/>
    <property type="evidence" value="ECO:0007669"/>
    <property type="project" value="TreeGrafter"/>
</dbReference>
<evidence type="ECO:0000313" key="15">
    <source>
        <dbReference type="Proteomes" id="UP000799440"/>
    </source>
</evidence>
<dbReference type="PROSITE" id="PS50071">
    <property type="entry name" value="HOMEOBOX_2"/>
    <property type="match status" value="1"/>
</dbReference>
<comment type="subcellular location">
    <subcellularLocation>
        <location evidence="1 9 10">Nucleus</location>
    </subcellularLocation>
</comment>
<keyword evidence="6 9" id="KW-0539">Nucleus</keyword>
<keyword evidence="5" id="KW-0804">Transcription</keyword>
<reference evidence="14" key="1">
    <citation type="journal article" date="2020" name="Stud. Mycol.">
        <title>101 Dothideomycetes genomes: a test case for predicting lifestyles and emergence of pathogens.</title>
        <authorList>
            <person name="Haridas S."/>
            <person name="Albert R."/>
            <person name="Binder M."/>
            <person name="Bloem J."/>
            <person name="Labutti K."/>
            <person name="Salamov A."/>
            <person name="Andreopoulos B."/>
            <person name="Baker S."/>
            <person name="Barry K."/>
            <person name="Bills G."/>
            <person name="Bluhm B."/>
            <person name="Cannon C."/>
            <person name="Castanera R."/>
            <person name="Culley D."/>
            <person name="Daum C."/>
            <person name="Ezra D."/>
            <person name="Gonzalez J."/>
            <person name="Henrissat B."/>
            <person name="Kuo A."/>
            <person name="Liang C."/>
            <person name="Lipzen A."/>
            <person name="Lutzoni F."/>
            <person name="Magnuson J."/>
            <person name="Mondo S."/>
            <person name="Nolan M."/>
            <person name="Ohm R."/>
            <person name="Pangilinan J."/>
            <person name="Park H.-J."/>
            <person name="Ramirez L."/>
            <person name="Alfaro M."/>
            <person name="Sun H."/>
            <person name="Tritt A."/>
            <person name="Yoshinaga Y."/>
            <person name="Zwiers L.-H."/>
            <person name="Turgeon B."/>
            <person name="Goodwin S."/>
            <person name="Spatafora J."/>
            <person name="Crous P."/>
            <person name="Grigoriev I."/>
        </authorList>
    </citation>
    <scope>NUCLEOTIDE SEQUENCE</scope>
    <source>
        <strain evidence="14">CBS 119925</strain>
    </source>
</reference>
<feature type="compositionally biased region" description="Polar residues" evidence="11">
    <location>
        <begin position="314"/>
        <end position="339"/>
    </location>
</feature>
<organism evidence="14 15">
    <name type="scientific">Sporormia fimetaria CBS 119925</name>
    <dbReference type="NCBI Taxonomy" id="1340428"/>
    <lineage>
        <taxon>Eukaryota</taxon>
        <taxon>Fungi</taxon>
        <taxon>Dikarya</taxon>
        <taxon>Ascomycota</taxon>
        <taxon>Pezizomycotina</taxon>
        <taxon>Dothideomycetes</taxon>
        <taxon>Pleosporomycetidae</taxon>
        <taxon>Pleosporales</taxon>
        <taxon>Sporormiaceae</taxon>
        <taxon>Sporormia</taxon>
    </lineage>
</organism>
<dbReference type="CDD" id="cd18186">
    <property type="entry name" value="BTB_POZ_ZBTB_KLHL-like"/>
    <property type="match status" value="1"/>
</dbReference>
<dbReference type="InterPro" id="IPR017970">
    <property type="entry name" value="Homeobox_CS"/>
</dbReference>
<dbReference type="Pfam" id="PF00046">
    <property type="entry name" value="Homeodomain"/>
    <property type="match status" value="1"/>
</dbReference>
<dbReference type="CDD" id="cd00086">
    <property type="entry name" value="homeodomain"/>
    <property type="match status" value="1"/>
</dbReference>
<evidence type="ECO:0000259" key="12">
    <source>
        <dbReference type="PROSITE" id="PS50071"/>
    </source>
</evidence>
<feature type="compositionally biased region" description="Basic residues" evidence="11">
    <location>
        <begin position="75"/>
        <end position="86"/>
    </location>
</feature>
<protein>
    <recommendedName>
        <fullName evidence="16">Homeobox domain-containing protein</fullName>
    </recommendedName>
</protein>
<feature type="region of interest" description="Disordered" evidence="11">
    <location>
        <begin position="156"/>
        <end position="188"/>
    </location>
</feature>
<keyword evidence="3 9" id="KW-0238">DNA-binding</keyword>
<dbReference type="GO" id="GO:0005634">
    <property type="term" value="C:nucleus"/>
    <property type="evidence" value="ECO:0007669"/>
    <property type="project" value="UniProtKB-SubCell"/>
</dbReference>
<feature type="region of interest" description="Disordered" evidence="11">
    <location>
        <begin position="521"/>
        <end position="641"/>
    </location>
</feature>
<dbReference type="AlphaFoldDB" id="A0A6A6V985"/>
<evidence type="ECO:0000256" key="7">
    <source>
        <dbReference type="ARBA" id="ARBA00023306"/>
    </source>
</evidence>
<keyword evidence="15" id="KW-1185">Reference proteome</keyword>
<dbReference type="PANTHER" id="PTHR24324">
    <property type="entry name" value="HOMEOBOX PROTEIN HHEX"/>
    <property type="match status" value="1"/>
</dbReference>
<evidence type="ECO:0000256" key="1">
    <source>
        <dbReference type="ARBA" id="ARBA00004123"/>
    </source>
</evidence>
<evidence type="ECO:0000313" key="14">
    <source>
        <dbReference type="EMBL" id="KAF2746259.1"/>
    </source>
</evidence>